<evidence type="ECO:0000313" key="2">
    <source>
        <dbReference type="EMBL" id="OUP61665.1"/>
    </source>
</evidence>
<dbReference type="RefSeq" id="WP_087158108.1">
    <property type="nucleotide sequence ID" value="NZ_NFKM01000002.1"/>
</dbReference>
<dbReference type="EMBL" id="NFKM01000002">
    <property type="protein sequence ID" value="OUP61665.1"/>
    <property type="molecule type" value="Genomic_DNA"/>
</dbReference>
<dbReference type="AlphaFoldDB" id="A0A1Y4LYJ4"/>
<gene>
    <name evidence="2" type="ORF">B5F14_01545</name>
</gene>
<proteinExistence type="predicted"/>
<organism evidence="2 3">
    <name type="scientific">Faecalitalea cylindroides</name>
    <dbReference type="NCBI Taxonomy" id="39483"/>
    <lineage>
        <taxon>Bacteria</taxon>
        <taxon>Bacillati</taxon>
        <taxon>Bacillota</taxon>
        <taxon>Erysipelotrichia</taxon>
        <taxon>Erysipelotrichales</taxon>
        <taxon>Erysipelotrichaceae</taxon>
        <taxon>Faecalitalea</taxon>
    </lineage>
</organism>
<accession>A0A1Y4LYJ4</accession>
<keyword evidence="1" id="KW-0472">Membrane</keyword>
<protein>
    <submittedName>
        <fullName evidence="2">Uncharacterized protein</fullName>
    </submittedName>
</protein>
<feature type="transmembrane region" description="Helical" evidence="1">
    <location>
        <begin position="6"/>
        <end position="27"/>
    </location>
</feature>
<keyword evidence="1" id="KW-1133">Transmembrane helix</keyword>
<keyword evidence="1" id="KW-0812">Transmembrane</keyword>
<reference evidence="3" key="1">
    <citation type="submission" date="2017-04" db="EMBL/GenBank/DDBJ databases">
        <title>Function of individual gut microbiota members based on whole genome sequencing of pure cultures obtained from chicken caecum.</title>
        <authorList>
            <person name="Medvecky M."/>
            <person name="Cejkova D."/>
            <person name="Polansky O."/>
            <person name="Karasova D."/>
            <person name="Kubasova T."/>
            <person name="Cizek A."/>
            <person name="Rychlik I."/>
        </authorList>
    </citation>
    <scope>NUCLEOTIDE SEQUENCE [LARGE SCALE GENOMIC DNA]</scope>
    <source>
        <strain evidence="3">An178</strain>
    </source>
</reference>
<name>A0A1Y4LYJ4_9FIRM</name>
<comment type="caution">
    <text evidence="2">The sequence shown here is derived from an EMBL/GenBank/DDBJ whole genome shotgun (WGS) entry which is preliminary data.</text>
</comment>
<evidence type="ECO:0000313" key="3">
    <source>
        <dbReference type="Proteomes" id="UP000195447"/>
    </source>
</evidence>
<evidence type="ECO:0000256" key="1">
    <source>
        <dbReference type="SAM" id="Phobius"/>
    </source>
</evidence>
<dbReference type="Proteomes" id="UP000195447">
    <property type="component" value="Unassembled WGS sequence"/>
</dbReference>
<keyword evidence="3" id="KW-1185">Reference proteome</keyword>
<sequence>MSEVVLVALISGICTAIPSLIATFVMNNKTMEVLKYRIESLEAKTEKHNNVVERTFKLEEDVKNAQYRINDLKDDIDSIRNN</sequence>